<keyword evidence="2" id="KW-1185">Reference proteome</keyword>
<evidence type="ECO:0000313" key="2">
    <source>
        <dbReference type="Proteomes" id="UP000035366"/>
    </source>
</evidence>
<accession>A0ABN4G6B3</accession>
<dbReference type="EMBL" id="CP011497">
    <property type="protein sequence ID" value="AKJ09176.1"/>
    <property type="molecule type" value="Genomic_DNA"/>
</dbReference>
<name>A0ABN4G6B3_9ACTN</name>
<organism evidence="1 2">
    <name type="scientific">Streptomyces incarnatus</name>
    <dbReference type="NCBI Taxonomy" id="665007"/>
    <lineage>
        <taxon>Bacteria</taxon>
        <taxon>Bacillati</taxon>
        <taxon>Actinomycetota</taxon>
        <taxon>Actinomycetes</taxon>
        <taxon>Kitasatosporales</taxon>
        <taxon>Streptomycetaceae</taxon>
        <taxon>Streptomyces</taxon>
    </lineage>
</organism>
<dbReference type="Proteomes" id="UP000035366">
    <property type="component" value="Chromosome"/>
</dbReference>
<sequence>MPFFTTRRTVRLSNHRMVDSPLGPIRLRHDNWPAVIVAVQAPRMPPVMVRPGREYGSMSIDKQVIPCEKPDRSGWDVRRGVRTRTALVADRAYELRPTGLRRAQLRRDGELLAEVRGSWLDHSPFRTIPGLDARLTWAGWADATDVAIGQSMVVAYGAGAPGAIATVLGVGLGTS</sequence>
<gene>
    <name evidence="1" type="ORF">ABB07_03795</name>
</gene>
<proteinExistence type="predicted"/>
<dbReference type="RefSeq" id="WP_208897285.1">
    <property type="nucleotide sequence ID" value="NZ_CP011497.1"/>
</dbReference>
<protein>
    <submittedName>
        <fullName evidence="1">Uncharacterized protein</fullName>
    </submittedName>
</protein>
<reference evidence="1 2" key="1">
    <citation type="journal article" date="2015" name="ISME J.">
        <title>Draft Genome Sequence of Streptomyces incarnatus NRRL8089, which Produces the Nucleoside Antibiotic Sinefungin.</title>
        <authorList>
            <person name="Oshima K."/>
            <person name="Hattori M."/>
            <person name="Shimizu H."/>
            <person name="Fukuda K."/>
            <person name="Nemoto M."/>
            <person name="Inagaki K."/>
            <person name="Tamura T."/>
        </authorList>
    </citation>
    <scope>NUCLEOTIDE SEQUENCE [LARGE SCALE GENOMIC DNA]</scope>
    <source>
        <strain evidence="1 2">NRRL 8089</strain>
    </source>
</reference>
<evidence type="ECO:0000313" key="1">
    <source>
        <dbReference type="EMBL" id="AKJ09176.1"/>
    </source>
</evidence>